<dbReference type="PROSITE" id="PS50853">
    <property type="entry name" value="FN3"/>
    <property type="match status" value="1"/>
</dbReference>
<dbReference type="STRING" id="202950.GCA_001485005_00241"/>
<dbReference type="RefSeq" id="WP_004927665.1">
    <property type="nucleotide sequence ID" value="NC_005966.1"/>
</dbReference>
<dbReference type="Pfam" id="PF23666">
    <property type="entry name" value="Rcc01698_C"/>
    <property type="match status" value="1"/>
</dbReference>
<dbReference type="SUPFAM" id="SSF49265">
    <property type="entry name" value="Fibronectin type III"/>
    <property type="match status" value="1"/>
</dbReference>
<dbReference type="EMBL" id="CR543861">
    <property type="protein sequence ID" value="CAG68950.1"/>
    <property type="molecule type" value="Genomic_DNA"/>
</dbReference>
<proteinExistence type="predicted"/>
<dbReference type="Proteomes" id="UP000000430">
    <property type="component" value="Chromosome"/>
</dbReference>
<dbReference type="Gene3D" id="2.60.40.10">
    <property type="entry name" value="Immunoglobulins"/>
    <property type="match status" value="1"/>
</dbReference>
<protein>
    <recommendedName>
        <fullName evidence="1">Fibronectin type-III domain-containing protein</fullName>
    </recommendedName>
</protein>
<evidence type="ECO:0000313" key="2">
    <source>
        <dbReference type="EMBL" id="CAG68950.1"/>
    </source>
</evidence>
<dbReference type="Pfam" id="PF00041">
    <property type="entry name" value="fn3"/>
    <property type="match status" value="1"/>
</dbReference>
<dbReference type="AlphaFoldDB" id="Q6FAG3"/>
<dbReference type="BioCyc" id="ASP62977:ACIAD_RS09835-MONOMER"/>
<dbReference type="Pfam" id="PF13550">
    <property type="entry name" value="Phage-tail_3"/>
    <property type="match status" value="1"/>
</dbReference>
<feature type="domain" description="Fibronectin type-III" evidence="1">
    <location>
        <begin position="734"/>
        <end position="829"/>
    </location>
</feature>
<gene>
    <name evidence="2" type="ordered locus">ACIAD2148</name>
</gene>
<name>Q6FAG3_ACIAD</name>
<evidence type="ECO:0000259" key="1">
    <source>
        <dbReference type="PROSITE" id="PS50853"/>
    </source>
</evidence>
<sequence>MSGLFKSPTISTSDTRINSMRVQTSAYGVPQYLVYGKNRISANMFWYADFKANAHTTTTKSGGKGGKVKTQNTTYTYSASLMLGLCANKVRKIGLIWKDKEQIIDKIESGITFSPIDQLGFEFFDGDNNPKWGYLQTYHPDQALNYPFTAFVAASNYDMGDSASLANHSFEVVSDITLSETVHDANPADVIQDLITNPLYGAAPDIEIDNLAEFRTYCAAANLLISPAITEQRPAHEIINEIVEAVNCAIVPSVEGLKIKTYGDAAITGNGVTFMPDLTPVAHLTDDDFMDDNEPVRVQRSRDTDAFNHVQLEYVNRHNQYNTETVEAKDQANIEMFGLRTEDSVKLNFFCVPKIARHAAQLRLQRLLYVRNTYQFRLGWNHCRLEPMDIVTLTDHSLGLNQFPVRITAIEEDADGYLDVSAEELAVGTRSAIEYDLQSADGYQGGSEEPGDVFAPVVFEPPLDLTNGDNQLWIAVAGGSDWGGCNVWASFDNATYESIGTIYGSARYGNLVDGINANSTALKVQLNTSNNQMFSGTVLDAQADATLFRIGDEYANYVDATLLGSDLYELSNVIRGRFQDPIAHAAGENFVRLDKAIFRYTLNKNLIGKPIYLKFTSFNGLQAKEQGLDEVAAYTYTLNGGLPASVLGLSLQSPFIGTSFKIQWQQVQGAAKYIVQVWSNGVKLREVETMNVDYSYSIEEANIDGIQRAYTIRVASYANDKMSSFTELNISNPVPAQLSNVHASAGANSITVNWDPSDAPDLKDYAIWLSKTAGFNPETIQPKWSGAETATTITGLDTTTNYYIRVAARDKWKQATWNYSNQINVTTSD</sequence>
<evidence type="ECO:0000313" key="3">
    <source>
        <dbReference type="Proteomes" id="UP000000430"/>
    </source>
</evidence>
<reference evidence="2 3" key="1">
    <citation type="journal article" date="2004" name="Nucleic Acids Res.">
        <title>Unique features revealed by the genome sequence of Acinetobacter sp. ADP1, a versatile and naturally transformation competent bacterium.</title>
        <authorList>
            <person name="Barbe V."/>
            <person name="Vallenet D."/>
            <person name="Fonknechten N."/>
            <person name="Kreimeyer A."/>
            <person name="Oztas S."/>
            <person name="Labarre L."/>
            <person name="Cruveiller S."/>
            <person name="Robert C."/>
            <person name="Duprat S."/>
            <person name="Wincker P."/>
            <person name="Ornston L.N."/>
            <person name="Weissenbach J."/>
            <person name="Marliere P."/>
            <person name="Cohen G.N."/>
            <person name="Medigue C."/>
        </authorList>
    </citation>
    <scope>NUCLEOTIDE SEQUENCE [LARGE SCALE GENOMIC DNA]</scope>
    <source>
        <strain evidence="3">ATCC 33305 / BD413 / ADP1</strain>
    </source>
</reference>
<dbReference type="InterPro" id="IPR003961">
    <property type="entry name" value="FN3_dom"/>
</dbReference>
<dbReference type="SMART" id="SM00060">
    <property type="entry name" value="FN3"/>
    <property type="match status" value="2"/>
</dbReference>
<organism evidence="2 3">
    <name type="scientific">Acinetobacter baylyi (strain ATCC 33305 / BD413 / ADP1)</name>
    <dbReference type="NCBI Taxonomy" id="62977"/>
    <lineage>
        <taxon>Bacteria</taxon>
        <taxon>Pseudomonadati</taxon>
        <taxon>Pseudomonadota</taxon>
        <taxon>Gammaproteobacteria</taxon>
        <taxon>Moraxellales</taxon>
        <taxon>Moraxellaceae</taxon>
        <taxon>Acinetobacter</taxon>
    </lineage>
</organism>
<dbReference type="GeneID" id="45234485"/>
<dbReference type="InterPro" id="IPR056490">
    <property type="entry name" value="Rcc01698_C"/>
</dbReference>
<dbReference type="InterPro" id="IPR036116">
    <property type="entry name" value="FN3_sf"/>
</dbReference>
<dbReference type="OrthoDB" id="6021410at2"/>
<dbReference type="KEGG" id="aci:ACIAD2148"/>
<dbReference type="InterPro" id="IPR013783">
    <property type="entry name" value="Ig-like_fold"/>
</dbReference>
<dbReference type="HOGENOM" id="CLU_010427_0_0_6"/>
<accession>Q6FAG3</accession>
<dbReference type="InterPro" id="IPR032876">
    <property type="entry name" value="J_dom"/>
</dbReference>
<dbReference type="eggNOG" id="COG4733">
    <property type="taxonomic scope" value="Bacteria"/>
</dbReference>